<dbReference type="Proteomes" id="UP000254258">
    <property type="component" value="Unassembled WGS sequence"/>
</dbReference>
<feature type="region of interest" description="Disordered" evidence="1">
    <location>
        <begin position="1"/>
        <end position="31"/>
    </location>
</feature>
<dbReference type="EMBL" id="QRBE01000002">
    <property type="protein sequence ID" value="RDS83561.1"/>
    <property type="molecule type" value="Genomic_DNA"/>
</dbReference>
<feature type="compositionally biased region" description="Polar residues" evidence="1">
    <location>
        <begin position="13"/>
        <end position="31"/>
    </location>
</feature>
<proteinExistence type="predicted"/>
<keyword evidence="3" id="KW-1185">Reference proteome</keyword>
<reference evidence="2 3" key="1">
    <citation type="submission" date="2018-07" db="EMBL/GenBank/DDBJ databases">
        <title>Dyella monticola sp. nov. and Dyella psychrodurans sp. nov. isolated from monsoon evergreen broad-leaved forest soil of Dinghu Mountain, China.</title>
        <authorList>
            <person name="Gao Z."/>
            <person name="Qiu L."/>
        </authorList>
    </citation>
    <scope>NUCLEOTIDE SEQUENCE [LARGE SCALE GENOMIC DNA]</scope>
    <source>
        <strain evidence="2 3">4G-K06</strain>
    </source>
</reference>
<protein>
    <submittedName>
        <fullName evidence="2">Uncharacterized protein</fullName>
    </submittedName>
</protein>
<evidence type="ECO:0000256" key="1">
    <source>
        <dbReference type="SAM" id="MobiDB-lite"/>
    </source>
</evidence>
<gene>
    <name evidence="2" type="ORF">DWU98_04275</name>
</gene>
<sequence length="353" mass="39472">MVSSMGDGAGTDAAQSSVEATATTEDATPHQTMFGQREAAKKAFDVFERNAVQRFQDTAKREADDDDRVAYLLQHYGLRAYYESPTVYVLGQQNTRAPFIVALGVLVQTYIGSDEMEPAQQRNLGLSYRLLPSGQVRVELVFPRPLKTIPEQAVALETLRDATKLTDRRVARHWRILRSYMQVNWIDGCPSWWTRQRVRWLNYSRWCCRPELTKASNATHYERVWSSSRLWEHTCTSGRWILQVGFSGALVIVAQTILGHYAAHPPAPTLAPEIRALDQHTHSDSQTLQREVAALRGELSQLRRPDATPVAVPGEATHRVDAGKPPATTERARPEVTPGDTPQTVTPALPGHA</sequence>
<dbReference type="RefSeq" id="WP_115494271.1">
    <property type="nucleotide sequence ID" value="NZ_QRBE01000002.1"/>
</dbReference>
<name>A0A370X5P3_9GAMM</name>
<comment type="caution">
    <text evidence="2">The sequence shown here is derived from an EMBL/GenBank/DDBJ whole genome shotgun (WGS) entry which is preliminary data.</text>
</comment>
<feature type="region of interest" description="Disordered" evidence="1">
    <location>
        <begin position="298"/>
        <end position="353"/>
    </location>
</feature>
<evidence type="ECO:0000313" key="3">
    <source>
        <dbReference type="Proteomes" id="UP000254258"/>
    </source>
</evidence>
<evidence type="ECO:0000313" key="2">
    <source>
        <dbReference type="EMBL" id="RDS83561.1"/>
    </source>
</evidence>
<accession>A0A370X5P3</accession>
<dbReference type="AlphaFoldDB" id="A0A370X5P3"/>
<organism evidence="2 3">
    <name type="scientific">Dyella monticola</name>
    <dbReference type="NCBI Taxonomy" id="1927958"/>
    <lineage>
        <taxon>Bacteria</taxon>
        <taxon>Pseudomonadati</taxon>
        <taxon>Pseudomonadota</taxon>
        <taxon>Gammaproteobacteria</taxon>
        <taxon>Lysobacterales</taxon>
        <taxon>Rhodanobacteraceae</taxon>
        <taxon>Dyella</taxon>
    </lineage>
</organism>